<name>A0A6G4XJ82_9ACTN</name>
<dbReference type="EMBL" id="JAAKZW010000071">
    <property type="protein sequence ID" value="NGO77619.1"/>
    <property type="molecule type" value="Genomic_DNA"/>
</dbReference>
<dbReference type="RefSeq" id="WP_165333080.1">
    <property type="nucleotide sequence ID" value="NZ_JAAKZW010000071.1"/>
</dbReference>
<feature type="non-terminal residue" evidence="1">
    <location>
        <position position="378"/>
    </location>
</feature>
<reference evidence="1 2" key="1">
    <citation type="submission" date="2020-02" db="EMBL/GenBank/DDBJ databases">
        <title>Whole-genome analyses of novel actinobacteria.</title>
        <authorList>
            <person name="Sahin N."/>
            <person name="Tokatli A."/>
        </authorList>
    </citation>
    <scope>NUCLEOTIDE SEQUENCE [LARGE SCALE GENOMIC DNA]</scope>
    <source>
        <strain evidence="1 2">YC504</strain>
    </source>
</reference>
<dbReference type="SUPFAM" id="SSF52540">
    <property type="entry name" value="P-loop containing nucleoside triphosphate hydrolases"/>
    <property type="match status" value="1"/>
</dbReference>
<gene>
    <name evidence="1" type="ORF">G6045_18430</name>
</gene>
<sequence>MTVLTQAPTDAGPSGPVSGPPAVSALRLSAFAGHRGATVPLGPFTLITGASGSGKSGALRAYEVLARLASGAALADAVPDPQACVPEWARPDRQGRRGFRIGCAVAGPAGRVRLDLAVQVEPELRIAGERLTLGDVVLMESALRDPGRRTVQAAWHTAGSAPVTRAPLPDDRLATALLPLRVAGKTDGQRSVLAAAEQVVLALRSSYACDPQPARMRAPVPPGSGRLLRGCDNLADVLRRTRAECGKRHAQLVAAARMGCSGTVTDVRVESEVDGTLRAVLDRGAAVGTPLARLGEGELRYLALSAVLLTGPGVLAVDQVSEVPSALQPLTVVADGFDRGLDRRQRAELLRLAARMCARGHIRLIAAVSEDAAEEGAG</sequence>
<dbReference type="InterPro" id="IPR027417">
    <property type="entry name" value="P-loop_NTPase"/>
</dbReference>
<accession>A0A6G4XJ82</accession>
<keyword evidence="1" id="KW-0067">ATP-binding</keyword>
<protein>
    <submittedName>
        <fullName evidence="1">ATP-binding protein</fullName>
    </submittedName>
</protein>
<keyword evidence="1" id="KW-0547">Nucleotide-binding</keyword>
<dbReference type="AlphaFoldDB" id="A0A6G4XJ82"/>
<comment type="caution">
    <text evidence="1">The sequence shown here is derived from an EMBL/GenBank/DDBJ whole genome shotgun (WGS) entry which is preliminary data.</text>
</comment>
<organism evidence="1 2">
    <name type="scientific">Streptomyces mesophilus</name>
    <dbReference type="NCBI Taxonomy" id="1775132"/>
    <lineage>
        <taxon>Bacteria</taxon>
        <taxon>Bacillati</taxon>
        <taxon>Actinomycetota</taxon>
        <taxon>Actinomycetes</taxon>
        <taxon>Kitasatosporales</taxon>
        <taxon>Streptomycetaceae</taxon>
        <taxon>Streptomyces</taxon>
    </lineage>
</organism>
<dbReference type="Proteomes" id="UP000481109">
    <property type="component" value="Unassembled WGS sequence"/>
</dbReference>
<dbReference type="GO" id="GO:0005524">
    <property type="term" value="F:ATP binding"/>
    <property type="evidence" value="ECO:0007669"/>
    <property type="project" value="UniProtKB-KW"/>
</dbReference>
<keyword evidence="2" id="KW-1185">Reference proteome</keyword>
<evidence type="ECO:0000313" key="1">
    <source>
        <dbReference type="EMBL" id="NGO77619.1"/>
    </source>
</evidence>
<proteinExistence type="predicted"/>
<evidence type="ECO:0000313" key="2">
    <source>
        <dbReference type="Proteomes" id="UP000481109"/>
    </source>
</evidence>